<reference evidence="1" key="1">
    <citation type="journal article" date="2023" name="Insect Mol. Biol.">
        <title>Genome sequencing provides insights into the evolution of gene families encoding plant cell wall-degrading enzymes in longhorned beetles.</title>
        <authorList>
            <person name="Shin N.R."/>
            <person name="Okamura Y."/>
            <person name="Kirsch R."/>
            <person name="Pauchet Y."/>
        </authorList>
    </citation>
    <scope>NUCLEOTIDE SEQUENCE</scope>
    <source>
        <strain evidence="1">AMC_N1</strain>
    </source>
</reference>
<dbReference type="AlphaFoldDB" id="A0AAV8YK32"/>
<keyword evidence="2" id="KW-1185">Reference proteome</keyword>
<evidence type="ECO:0000313" key="2">
    <source>
        <dbReference type="Proteomes" id="UP001162162"/>
    </source>
</evidence>
<evidence type="ECO:0000313" key="1">
    <source>
        <dbReference type="EMBL" id="KAJ8950884.1"/>
    </source>
</evidence>
<proteinExistence type="predicted"/>
<dbReference type="Proteomes" id="UP001162162">
    <property type="component" value="Unassembled WGS sequence"/>
</dbReference>
<dbReference type="EMBL" id="JAPWTK010000093">
    <property type="protein sequence ID" value="KAJ8950884.1"/>
    <property type="molecule type" value="Genomic_DNA"/>
</dbReference>
<protein>
    <submittedName>
        <fullName evidence="1">Uncharacterized protein</fullName>
    </submittedName>
</protein>
<accession>A0AAV8YK32</accession>
<name>A0AAV8YK32_9CUCU</name>
<sequence length="179" mass="20357">MSGAKERVMQRKEPAKRLTLEQKLDLINHGKNGVKNVDLQDFGYVDVECITLIAKYSGILEPVANALQSKTIDMYTCTNHIKRIISVIKNHRGNADREKQQAAIGTDLQIPRTAGRQQHRSNHPAENSLISALEQRFSNEHLPGFSLMSLHTNSMINMTVVDFKEKSQDFCQYYDLPLF</sequence>
<organism evidence="1 2">
    <name type="scientific">Aromia moschata</name>
    <dbReference type="NCBI Taxonomy" id="1265417"/>
    <lineage>
        <taxon>Eukaryota</taxon>
        <taxon>Metazoa</taxon>
        <taxon>Ecdysozoa</taxon>
        <taxon>Arthropoda</taxon>
        <taxon>Hexapoda</taxon>
        <taxon>Insecta</taxon>
        <taxon>Pterygota</taxon>
        <taxon>Neoptera</taxon>
        <taxon>Endopterygota</taxon>
        <taxon>Coleoptera</taxon>
        <taxon>Polyphaga</taxon>
        <taxon>Cucujiformia</taxon>
        <taxon>Chrysomeloidea</taxon>
        <taxon>Cerambycidae</taxon>
        <taxon>Cerambycinae</taxon>
        <taxon>Callichromatini</taxon>
        <taxon>Aromia</taxon>
    </lineage>
</organism>
<comment type="caution">
    <text evidence="1">The sequence shown here is derived from an EMBL/GenBank/DDBJ whole genome shotgun (WGS) entry which is preliminary data.</text>
</comment>
<gene>
    <name evidence="1" type="ORF">NQ318_011182</name>
</gene>